<proteinExistence type="predicted"/>
<dbReference type="GeneID" id="77848218"/>
<feature type="signal peptide" evidence="1">
    <location>
        <begin position="1"/>
        <end position="24"/>
    </location>
</feature>
<evidence type="ECO:0000256" key="1">
    <source>
        <dbReference type="SAM" id="SignalP"/>
    </source>
</evidence>
<feature type="chain" id="PRO_5003844366" evidence="1">
    <location>
        <begin position="25"/>
        <end position="594"/>
    </location>
</feature>
<protein>
    <submittedName>
        <fullName evidence="2">Por secretion system C-terminal sorting domain-containing protein</fullName>
    </submittedName>
</protein>
<dbReference type="HOGENOM" id="CLU_459061_0_0_10"/>
<name>K0X412_9BACT</name>
<dbReference type="RefSeq" id="WP_008861405.1">
    <property type="nucleotide sequence ID" value="NZ_JH815203.1"/>
</dbReference>
<keyword evidence="1" id="KW-0732">Signal</keyword>
<dbReference type="AlphaFoldDB" id="K0X412"/>
<organism evidence="2 3">
    <name type="scientific">Barnesiella intestinihominis YIT 11860</name>
    <dbReference type="NCBI Taxonomy" id="742726"/>
    <lineage>
        <taxon>Bacteria</taxon>
        <taxon>Pseudomonadati</taxon>
        <taxon>Bacteroidota</taxon>
        <taxon>Bacteroidia</taxon>
        <taxon>Bacteroidales</taxon>
        <taxon>Barnesiellaceae</taxon>
        <taxon>Barnesiella</taxon>
    </lineage>
</organism>
<dbReference type="InterPro" id="IPR011050">
    <property type="entry name" value="Pectin_lyase_fold/virulence"/>
</dbReference>
<comment type="caution">
    <text evidence="2">The sequence shown here is derived from an EMBL/GenBank/DDBJ whole genome shotgun (WGS) entry which is preliminary data.</text>
</comment>
<dbReference type="STRING" id="742726.HMPREF9448_00912"/>
<dbReference type="Proteomes" id="UP000006044">
    <property type="component" value="Unassembled WGS sequence"/>
</dbReference>
<dbReference type="EMBL" id="ADLE01000007">
    <property type="protein sequence ID" value="EJZ65181.1"/>
    <property type="molecule type" value="Genomic_DNA"/>
</dbReference>
<sequence length="594" mass="64400">MKRKLTSCLLVAGFMLATAPSAFATTYFIKVDGSDDTDGSSWEQAISYDYFAENMEQGNFADGDVFCFAGGVYKLSSPDFDKYLAINRSVTLLGGFDPASTGTNTDITYPSPYETVISGAIESDVAAVPGNRTHLWYIQRREEIDGVDTKTRLNITVKGFTFKHAFRNYDSASNYKGAVMVFNTDLDMQWCNFIQNGAAFIGTSGLTLIASDANVSDCVFSENFSSEKGTALGLFISSTYAGDEYLTQAVVQRCQFTDNYFTTDYYPESEYQDGKPAYTNKLRGSAIFLGSSDERVRLYLVNSLVADNYTEGFGVVMGYPGTTMYMISNTIANKDYTAEQEARTVGSNNNGTKDVGRGLGVMSYGGYNYMANNYVVNGVLGEAAPSNTAILLSRNGATRPGTWNSGGYNISGTAWYCTSWTTPRDRTQTPEIQKTSLLYLKDNDAETYTYADVFGETTFGDNGGNTQTLVPATRMSSLTLDELNALKTEWSLPENIDLTVDQRGYKRAATTCVGAYDGDATSGITDLTNVSKVSVSTLGNGIFQVNGADADVTVYNLSGNVVKVVPANEVIDLSSAAKGVYIMTVSGQAFKVIK</sequence>
<keyword evidence="3" id="KW-1185">Reference proteome</keyword>
<accession>K0X412</accession>
<gene>
    <name evidence="2" type="ORF">HMPREF9448_00912</name>
</gene>
<evidence type="ECO:0000313" key="2">
    <source>
        <dbReference type="EMBL" id="EJZ65181.1"/>
    </source>
</evidence>
<dbReference type="OrthoDB" id="1004604at2"/>
<evidence type="ECO:0000313" key="3">
    <source>
        <dbReference type="Proteomes" id="UP000006044"/>
    </source>
</evidence>
<reference evidence="2 3" key="1">
    <citation type="submission" date="2012-08" db="EMBL/GenBank/DDBJ databases">
        <title>The Genome Sequence of Barnesiella intestinihominis YIT 11860.</title>
        <authorList>
            <consortium name="The Broad Institute Genome Sequencing Platform"/>
            <person name="Earl A."/>
            <person name="Ward D."/>
            <person name="Feldgarden M."/>
            <person name="Gevers D."/>
            <person name="Morotomi M."/>
            <person name="Walker B."/>
            <person name="Young S.K."/>
            <person name="Zeng Q."/>
            <person name="Gargeya S."/>
            <person name="Fitzgerald M."/>
            <person name="Haas B."/>
            <person name="Abouelleil A."/>
            <person name="Alvarado L."/>
            <person name="Arachchi H.M."/>
            <person name="Berlin A.M."/>
            <person name="Chapman S.B."/>
            <person name="Goldberg J."/>
            <person name="Griggs A."/>
            <person name="Gujja S."/>
            <person name="Hansen M."/>
            <person name="Howarth C."/>
            <person name="Imamovic A."/>
            <person name="Larimer J."/>
            <person name="McCowen C."/>
            <person name="Montmayeur A."/>
            <person name="Murphy C."/>
            <person name="Neiman D."/>
            <person name="Pearson M."/>
            <person name="Priest M."/>
            <person name="Roberts A."/>
            <person name="Saif S."/>
            <person name="Shea T."/>
            <person name="Sisk P."/>
            <person name="Sykes S."/>
            <person name="Wortman J."/>
            <person name="Nusbaum C."/>
            <person name="Birren B."/>
        </authorList>
    </citation>
    <scope>NUCLEOTIDE SEQUENCE [LARGE SCALE GENOMIC DNA]</scope>
    <source>
        <strain evidence="2 3">YIT 11860</strain>
    </source>
</reference>
<dbReference type="eggNOG" id="ENOG503436P">
    <property type="taxonomic scope" value="Bacteria"/>
</dbReference>
<dbReference type="NCBIfam" id="TIGR04183">
    <property type="entry name" value="Por_Secre_tail"/>
    <property type="match status" value="1"/>
</dbReference>
<dbReference type="SUPFAM" id="SSF51126">
    <property type="entry name" value="Pectin lyase-like"/>
    <property type="match status" value="1"/>
</dbReference>
<dbReference type="InterPro" id="IPR026444">
    <property type="entry name" value="Secre_tail"/>
</dbReference>